<dbReference type="FunFam" id="1.20.1250.20:FF:000013">
    <property type="entry name" value="MFS general substrate transporter"/>
    <property type="match status" value="1"/>
</dbReference>
<keyword evidence="4 7" id="KW-1133">Transmembrane helix</keyword>
<dbReference type="AlphaFoldDB" id="A0A1C7LV03"/>
<accession>A0A1C7LV03</accession>
<keyword evidence="3 7" id="KW-0812">Transmembrane</keyword>
<evidence type="ECO:0000313" key="9">
    <source>
        <dbReference type="Proteomes" id="UP000092993"/>
    </source>
</evidence>
<dbReference type="EMBL" id="LUGG01000023">
    <property type="protein sequence ID" value="OBZ67779.1"/>
    <property type="molecule type" value="Genomic_DNA"/>
</dbReference>
<dbReference type="Proteomes" id="UP000092993">
    <property type="component" value="Unassembled WGS sequence"/>
</dbReference>
<organism evidence="8 9">
    <name type="scientific">Grifola frondosa</name>
    <name type="common">Maitake</name>
    <name type="synonym">Polyporus frondosus</name>
    <dbReference type="NCBI Taxonomy" id="5627"/>
    <lineage>
        <taxon>Eukaryota</taxon>
        <taxon>Fungi</taxon>
        <taxon>Dikarya</taxon>
        <taxon>Basidiomycota</taxon>
        <taxon>Agaricomycotina</taxon>
        <taxon>Agaricomycetes</taxon>
        <taxon>Polyporales</taxon>
        <taxon>Grifolaceae</taxon>
        <taxon>Grifola</taxon>
    </lineage>
</organism>
<evidence type="ECO:0000256" key="5">
    <source>
        <dbReference type="ARBA" id="ARBA00023136"/>
    </source>
</evidence>
<feature type="transmembrane region" description="Helical" evidence="7">
    <location>
        <begin position="75"/>
        <end position="99"/>
    </location>
</feature>
<dbReference type="STRING" id="5627.A0A1C7LV03"/>
<name>A0A1C7LV03_GRIFR</name>
<feature type="region of interest" description="Disordered" evidence="6">
    <location>
        <begin position="261"/>
        <end position="284"/>
    </location>
</feature>
<evidence type="ECO:0000256" key="3">
    <source>
        <dbReference type="ARBA" id="ARBA00022692"/>
    </source>
</evidence>
<evidence type="ECO:0000256" key="2">
    <source>
        <dbReference type="ARBA" id="ARBA00022448"/>
    </source>
</evidence>
<gene>
    <name evidence="8" type="ORF">A0H81_12456</name>
</gene>
<evidence type="ECO:0000256" key="1">
    <source>
        <dbReference type="ARBA" id="ARBA00004141"/>
    </source>
</evidence>
<dbReference type="Gene3D" id="1.20.1250.20">
    <property type="entry name" value="MFS general substrate transporter like domains"/>
    <property type="match status" value="1"/>
</dbReference>
<feature type="transmembrane region" description="Helical" evidence="7">
    <location>
        <begin position="134"/>
        <end position="154"/>
    </location>
</feature>
<feature type="transmembrane region" description="Helical" evidence="7">
    <location>
        <begin position="227"/>
        <end position="248"/>
    </location>
</feature>
<keyword evidence="5 7" id="KW-0472">Membrane</keyword>
<dbReference type="GO" id="GO:0022857">
    <property type="term" value="F:transmembrane transporter activity"/>
    <property type="evidence" value="ECO:0007669"/>
    <property type="project" value="TreeGrafter"/>
</dbReference>
<dbReference type="PANTHER" id="PTHR43791:SF36">
    <property type="entry name" value="TRANSPORTER, PUTATIVE (AFU_ORTHOLOGUE AFUA_6G08340)-RELATED"/>
    <property type="match status" value="1"/>
</dbReference>
<evidence type="ECO:0000256" key="6">
    <source>
        <dbReference type="SAM" id="MobiDB-lite"/>
    </source>
</evidence>
<feature type="transmembrane region" description="Helical" evidence="7">
    <location>
        <begin position="160"/>
        <end position="184"/>
    </location>
</feature>
<feature type="transmembrane region" description="Helical" evidence="7">
    <location>
        <begin position="105"/>
        <end position="122"/>
    </location>
</feature>
<comment type="subcellular location">
    <subcellularLocation>
        <location evidence="1">Membrane</location>
        <topology evidence="1">Multi-pass membrane protein</topology>
    </subcellularLocation>
</comment>
<keyword evidence="9" id="KW-1185">Reference proteome</keyword>
<reference evidence="8 9" key="1">
    <citation type="submission" date="2016-03" db="EMBL/GenBank/DDBJ databases">
        <title>Whole genome sequencing of Grifola frondosa 9006-11.</title>
        <authorList>
            <person name="Min B."/>
            <person name="Park H."/>
            <person name="Kim J.-G."/>
            <person name="Cho H."/>
            <person name="Oh Y.-L."/>
            <person name="Kong W.-S."/>
            <person name="Choi I.-G."/>
        </authorList>
    </citation>
    <scope>NUCLEOTIDE SEQUENCE [LARGE SCALE GENOMIC DNA]</scope>
    <source>
        <strain evidence="8 9">9006-11</strain>
    </source>
</reference>
<evidence type="ECO:0000256" key="4">
    <source>
        <dbReference type="ARBA" id="ARBA00022989"/>
    </source>
</evidence>
<dbReference type="PANTHER" id="PTHR43791">
    <property type="entry name" value="PERMEASE-RELATED"/>
    <property type="match status" value="1"/>
</dbReference>
<keyword evidence="2" id="KW-0813">Transport</keyword>
<proteinExistence type="predicted"/>
<protein>
    <submittedName>
        <fullName evidence="8">Putative transporter C11D3.18C</fullName>
    </submittedName>
</protein>
<comment type="caution">
    <text evidence="8">The sequence shown here is derived from an EMBL/GenBank/DDBJ whole genome shotgun (WGS) entry which is preliminary data.</text>
</comment>
<dbReference type="OMA" id="HAINVAC"/>
<evidence type="ECO:0000313" key="8">
    <source>
        <dbReference type="EMBL" id="OBZ67779.1"/>
    </source>
</evidence>
<sequence length="284" mass="31203">MSFYYTREEMGMRMAYCTRTRQLQTGEETTFLNEEERELALERMNRGIKADIGRTVTKGHIVAAFKDWRIYAAGVLYFGANCALASISAFLPTIIATFGFTKANAQLLTVPPYAVAAVVLCLNSYASDRLQSRGFFVAGVSVLAGVGYILLLTVPSNNHVRYFATFCITSGTYTIIGIVIAWFAHNLGSETKKATGIPMYMAIGQCGSVLGSHLYPSTEGPRYIKGFAVTCALEFLAAIVAIILTVSYRIENKRRDLKYGKPARDAPVDTSELADQAPAFRYTP</sequence>
<dbReference type="InterPro" id="IPR036259">
    <property type="entry name" value="MFS_trans_sf"/>
</dbReference>
<evidence type="ECO:0000256" key="7">
    <source>
        <dbReference type="SAM" id="Phobius"/>
    </source>
</evidence>
<feature type="transmembrane region" description="Helical" evidence="7">
    <location>
        <begin position="196"/>
        <end position="215"/>
    </location>
</feature>
<dbReference type="GO" id="GO:0016020">
    <property type="term" value="C:membrane"/>
    <property type="evidence" value="ECO:0007669"/>
    <property type="project" value="UniProtKB-SubCell"/>
</dbReference>
<dbReference type="SUPFAM" id="SSF103473">
    <property type="entry name" value="MFS general substrate transporter"/>
    <property type="match status" value="1"/>
</dbReference>
<dbReference type="OrthoDB" id="2985014at2759"/>